<dbReference type="PROSITE" id="PS51301">
    <property type="entry name" value="KILA_N"/>
    <property type="match status" value="1"/>
</dbReference>
<evidence type="ECO:0000259" key="1">
    <source>
        <dbReference type="PROSITE" id="PS51301"/>
    </source>
</evidence>
<dbReference type="AlphaFoldDB" id="A0A212M1V0"/>
<evidence type="ECO:0000313" key="2">
    <source>
        <dbReference type="EMBL" id="SCM83727.1"/>
    </source>
</evidence>
<dbReference type="InterPro" id="IPR017880">
    <property type="entry name" value="KilA_N"/>
</dbReference>
<protein>
    <recommendedName>
        <fullName evidence="1">KilA-N domain-containing protein</fullName>
    </recommendedName>
</protein>
<dbReference type="Pfam" id="PF04383">
    <property type="entry name" value="KilA-N"/>
    <property type="match status" value="1"/>
</dbReference>
<organism evidence="2">
    <name type="scientific">uncultured Sporomusa sp</name>
    <dbReference type="NCBI Taxonomy" id="307249"/>
    <lineage>
        <taxon>Bacteria</taxon>
        <taxon>Bacillati</taxon>
        <taxon>Bacillota</taxon>
        <taxon>Negativicutes</taxon>
        <taxon>Selenomonadales</taxon>
        <taxon>Sporomusaceae</taxon>
        <taxon>Sporomusa</taxon>
        <taxon>environmental samples</taxon>
    </lineage>
</organism>
<dbReference type="SMART" id="SM01252">
    <property type="entry name" value="KilA-N"/>
    <property type="match status" value="1"/>
</dbReference>
<dbReference type="EMBL" id="FMJE01000007">
    <property type="protein sequence ID" value="SCM83727.1"/>
    <property type="molecule type" value="Genomic_DNA"/>
</dbReference>
<dbReference type="InterPro" id="IPR018004">
    <property type="entry name" value="KilA/APSES_HTH"/>
</dbReference>
<accession>A0A212M1V0</accession>
<sequence length="233" mass="26901">MNLTSLWKAAGSQEVQKPKYWLTQDGTNEFISTIEKSEKVTQDYLLTTQRGRTGGTWAHRQIALAYAKYLSPELHMYVNQCFFERKVVNIVYAQRNLTRTLWWSDGFLLWKVVENMRKTCADSIREVARRLGVDEVYSIRITDSTSRTQDMLVLEDVDYQGFDIVSRATQAKPGEKIGSKVESQGTQPNEVKGYRLTLDFAKKQSSKSILYTFVKKGLQVLIKSHYRGNQNTY</sequence>
<gene>
    <name evidence="2" type="ORF">KL86SPO_70585</name>
</gene>
<reference evidence="2" key="1">
    <citation type="submission" date="2016-08" db="EMBL/GenBank/DDBJ databases">
        <authorList>
            <person name="Seilhamer J.J."/>
        </authorList>
    </citation>
    <scope>NUCLEOTIDE SEQUENCE</scope>
    <source>
        <strain evidence="2">86</strain>
    </source>
</reference>
<feature type="domain" description="KilA-N" evidence="1">
    <location>
        <begin position="1"/>
        <end position="85"/>
    </location>
</feature>
<proteinExistence type="predicted"/>
<name>A0A212M1V0_9FIRM</name>